<feature type="transmembrane region" description="Helical" evidence="1">
    <location>
        <begin position="262"/>
        <end position="282"/>
    </location>
</feature>
<dbReference type="EMBL" id="LZTJ01000012">
    <property type="protein sequence ID" value="OBP76840.1"/>
    <property type="molecule type" value="Genomic_DNA"/>
</dbReference>
<feature type="transmembrane region" description="Helical" evidence="1">
    <location>
        <begin position="46"/>
        <end position="66"/>
    </location>
</feature>
<sequence>MNCPVSCVDNRTQLHGNSNPCRACHWRRDRAKVDTLTTQIKRPDRFPYLSALRGLAALWVVMVHVAHMPNPHLMLPWWAEALVGNGVMGVNLFFLVSAFSLCLTMPKHDKEERPYLGFMLRRFFRIAPLFYLLIIVTCLLRIFPFSWSAIAANISFVFNFIPGMGYQTGMVLAGWTIGVEMAFYLVFPFIYARTKSVTLAIRALIVAFFVAAAFRAVIGNLVADPASYINQSIFGLVPMFVFGIVAFYVVQTAGEWKYKREIGAVLLASVPLQFYVIIYGLAPFGPAIYWQGPMFGCLLVGLYLLPIRLLVNAATVWLGNISYSIYLVHSPVIVALAYKSSVFQRLQGLGLGPVETYALALGLTLACVIPTAALTFYGWENWLNEWGKGFASRMAGRKGQHRIVVQEAA</sequence>
<dbReference type="InterPro" id="IPR050879">
    <property type="entry name" value="Acyltransferase_3"/>
</dbReference>
<proteinExistence type="predicted"/>
<feature type="transmembrane region" description="Helical" evidence="1">
    <location>
        <begin position="358"/>
        <end position="379"/>
    </location>
</feature>
<reference evidence="4" key="1">
    <citation type="submission" date="2016-06" db="EMBL/GenBank/DDBJ databases">
        <title>NZP2037 Pacbio-Illumina hybrid assembly.</title>
        <authorList>
            <person name="Ramsay J.P."/>
        </authorList>
    </citation>
    <scope>NUCLEOTIDE SEQUENCE [LARGE SCALE GENOMIC DNA]</scope>
    <source>
        <strain evidence="4">R7ANS::ICEMlSym2042</strain>
    </source>
</reference>
<protein>
    <recommendedName>
        <fullName evidence="2">Acyltransferase 3 domain-containing protein</fullName>
    </recommendedName>
</protein>
<dbReference type="GO" id="GO:0016747">
    <property type="term" value="F:acyltransferase activity, transferring groups other than amino-acyl groups"/>
    <property type="evidence" value="ECO:0007669"/>
    <property type="project" value="InterPro"/>
</dbReference>
<feature type="domain" description="Acyltransferase 3" evidence="2">
    <location>
        <begin position="47"/>
        <end position="370"/>
    </location>
</feature>
<feature type="transmembrane region" description="Helical" evidence="1">
    <location>
        <begin position="126"/>
        <end position="150"/>
    </location>
</feature>
<evidence type="ECO:0000313" key="3">
    <source>
        <dbReference type="EMBL" id="OBP76840.1"/>
    </source>
</evidence>
<keyword evidence="1" id="KW-0472">Membrane</keyword>
<feature type="transmembrane region" description="Helical" evidence="1">
    <location>
        <begin position="288"/>
        <end position="305"/>
    </location>
</feature>
<evidence type="ECO:0000256" key="1">
    <source>
        <dbReference type="SAM" id="Phobius"/>
    </source>
</evidence>
<keyword evidence="1" id="KW-1133">Transmembrane helix</keyword>
<keyword evidence="1" id="KW-0812">Transmembrane</keyword>
<dbReference type="PANTHER" id="PTHR23028">
    <property type="entry name" value="ACETYLTRANSFERASE"/>
    <property type="match status" value="1"/>
</dbReference>
<name>A0A1A5J4V3_RHILI</name>
<dbReference type="Pfam" id="PF01757">
    <property type="entry name" value="Acyl_transf_3"/>
    <property type="match status" value="1"/>
</dbReference>
<feature type="transmembrane region" description="Helical" evidence="1">
    <location>
        <begin position="317"/>
        <end position="338"/>
    </location>
</feature>
<dbReference type="GO" id="GO:0016020">
    <property type="term" value="C:membrane"/>
    <property type="evidence" value="ECO:0007669"/>
    <property type="project" value="TreeGrafter"/>
</dbReference>
<evidence type="ECO:0000259" key="2">
    <source>
        <dbReference type="Pfam" id="PF01757"/>
    </source>
</evidence>
<gene>
    <name evidence="3" type="ORF">BAE39_12225</name>
</gene>
<dbReference type="OrthoDB" id="9796461at2"/>
<feature type="transmembrane region" description="Helical" evidence="1">
    <location>
        <begin position="86"/>
        <end position="105"/>
    </location>
</feature>
<feature type="transmembrane region" description="Helical" evidence="1">
    <location>
        <begin position="199"/>
        <end position="222"/>
    </location>
</feature>
<accession>A0A1A5J4V3</accession>
<feature type="transmembrane region" description="Helical" evidence="1">
    <location>
        <begin position="170"/>
        <end position="192"/>
    </location>
</feature>
<dbReference type="PANTHER" id="PTHR23028:SF131">
    <property type="entry name" value="BLR2367 PROTEIN"/>
    <property type="match status" value="1"/>
</dbReference>
<dbReference type="Proteomes" id="UP000093748">
    <property type="component" value="Unassembled WGS sequence"/>
</dbReference>
<feature type="transmembrane region" description="Helical" evidence="1">
    <location>
        <begin position="228"/>
        <end position="250"/>
    </location>
</feature>
<dbReference type="GO" id="GO:0000271">
    <property type="term" value="P:polysaccharide biosynthetic process"/>
    <property type="evidence" value="ECO:0007669"/>
    <property type="project" value="TreeGrafter"/>
</dbReference>
<dbReference type="InterPro" id="IPR002656">
    <property type="entry name" value="Acyl_transf_3_dom"/>
</dbReference>
<organism evidence="3 4">
    <name type="scientific">Rhizobium loti</name>
    <name type="common">Mesorhizobium loti</name>
    <dbReference type="NCBI Taxonomy" id="381"/>
    <lineage>
        <taxon>Bacteria</taxon>
        <taxon>Pseudomonadati</taxon>
        <taxon>Pseudomonadota</taxon>
        <taxon>Alphaproteobacteria</taxon>
        <taxon>Hyphomicrobiales</taxon>
        <taxon>Phyllobacteriaceae</taxon>
        <taxon>Mesorhizobium</taxon>
    </lineage>
</organism>
<comment type="caution">
    <text evidence="3">The sequence shown here is derived from an EMBL/GenBank/DDBJ whole genome shotgun (WGS) entry which is preliminary data.</text>
</comment>
<evidence type="ECO:0000313" key="4">
    <source>
        <dbReference type="Proteomes" id="UP000093748"/>
    </source>
</evidence>
<dbReference type="AlphaFoldDB" id="A0A1A5J4V3"/>